<keyword evidence="1" id="KW-1185">Reference proteome</keyword>
<sequence length="181" mass="20352">MELKLRLKQQFMIAGRVLGPFIEEIEVVSWIENFYVVERDGNITAVFRIKSSHLYLPFPMEWNGSSTAWNIQLENLLSVGKDNSNIAEKITDNNLQPNRTKISLSFGYVPSIAPSEKAKSSLTSTNLLKLAVINELLIGDGQVPYCASIFSAMFPEKKRIFTVKNFKFVTGRMSGTLGELL</sequence>
<evidence type="ECO:0000313" key="1">
    <source>
        <dbReference type="Proteomes" id="UP000887565"/>
    </source>
</evidence>
<accession>A0A915IJY9</accession>
<proteinExistence type="predicted"/>
<dbReference type="WBParaSite" id="nRc.2.0.1.t14492-RA">
    <property type="protein sequence ID" value="nRc.2.0.1.t14492-RA"/>
    <property type="gene ID" value="nRc.2.0.1.g14492"/>
</dbReference>
<name>A0A915IJY9_ROMCU</name>
<protein>
    <submittedName>
        <fullName evidence="2">Uncharacterized protein</fullName>
    </submittedName>
</protein>
<dbReference type="AlphaFoldDB" id="A0A915IJY9"/>
<evidence type="ECO:0000313" key="2">
    <source>
        <dbReference type="WBParaSite" id="nRc.2.0.1.t14492-RA"/>
    </source>
</evidence>
<reference evidence="2" key="1">
    <citation type="submission" date="2022-11" db="UniProtKB">
        <authorList>
            <consortium name="WormBaseParasite"/>
        </authorList>
    </citation>
    <scope>IDENTIFICATION</scope>
</reference>
<organism evidence="1 2">
    <name type="scientific">Romanomermis culicivorax</name>
    <name type="common">Nematode worm</name>
    <dbReference type="NCBI Taxonomy" id="13658"/>
    <lineage>
        <taxon>Eukaryota</taxon>
        <taxon>Metazoa</taxon>
        <taxon>Ecdysozoa</taxon>
        <taxon>Nematoda</taxon>
        <taxon>Enoplea</taxon>
        <taxon>Dorylaimia</taxon>
        <taxon>Mermithida</taxon>
        <taxon>Mermithoidea</taxon>
        <taxon>Mermithidae</taxon>
        <taxon>Romanomermis</taxon>
    </lineage>
</organism>
<dbReference type="Proteomes" id="UP000887565">
    <property type="component" value="Unplaced"/>
</dbReference>